<protein>
    <submittedName>
        <fullName evidence="1">Transposase</fullName>
    </submittedName>
</protein>
<feature type="non-terminal residue" evidence="1">
    <location>
        <position position="30"/>
    </location>
</feature>
<evidence type="ECO:0000313" key="1">
    <source>
        <dbReference type="EMBL" id="KGF25854.1"/>
    </source>
</evidence>
<dbReference type="Proteomes" id="UP000029533">
    <property type="component" value="Unassembled WGS sequence"/>
</dbReference>
<organism evidence="1 2">
    <name type="scientific">Prevotella histicola JCM 15637 = DNF00424</name>
    <dbReference type="NCBI Taxonomy" id="1236504"/>
    <lineage>
        <taxon>Bacteria</taxon>
        <taxon>Pseudomonadati</taxon>
        <taxon>Bacteroidota</taxon>
        <taxon>Bacteroidia</taxon>
        <taxon>Bacteroidales</taxon>
        <taxon>Prevotellaceae</taxon>
        <taxon>Prevotella</taxon>
    </lineage>
</organism>
<reference evidence="1 2" key="1">
    <citation type="submission" date="2014-07" db="EMBL/GenBank/DDBJ databases">
        <authorList>
            <person name="McCorrison J."/>
            <person name="Sanka R."/>
            <person name="Torralba M."/>
            <person name="Gillis M."/>
            <person name="Haft D.H."/>
            <person name="Methe B."/>
            <person name="Sutton G."/>
            <person name="Nelson K.E."/>
        </authorList>
    </citation>
    <scope>NUCLEOTIDE SEQUENCE [LARGE SCALE GENOMIC DNA]</scope>
    <source>
        <strain evidence="1 2">DNF00424</strain>
    </source>
</reference>
<proteinExistence type="predicted"/>
<name>A0AAW3FF13_9BACT</name>
<sequence length="30" mass="3525">MTENKVTEIFCIADDFCKFFDAMTAKYTLK</sequence>
<comment type="caution">
    <text evidence="1">The sequence shown here is derived from an EMBL/GenBank/DDBJ whole genome shotgun (WGS) entry which is preliminary data.</text>
</comment>
<accession>A0AAW3FF13</accession>
<dbReference type="EMBL" id="JRNJ01000071">
    <property type="protein sequence ID" value="KGF25854.1"/>
    <property type="molecule type" value="Genomic_DNA"/>
</dbReference>
<dbReference type="AlphaFoldDB" id="A0AAW3FF13"/>
<gene>
    <name evidence="1" type="ORF">HMPREF2132_08520</name>
</gene>
<evidence type="ECO:0000313" key="2">
    <source>
        <dbReference type="Proteomes" id="UP000029533"/>
    </source>
</evidence>